<dbReference type="EMBL" id="GGEC01067369">
    <property type="protein sequence ID" value="MBX47853.1"/>
    <property type="molecule type" value="Transcribed_RNA"/>
</dbReference>
<dbReference type="AlphaFoldDB" id="A0A2P2NZG4"/>
<sequence length="65" mass="7363">MPACLALVPMVSNFTSSLAHFGEMTFWVPAESKVIVYHTHLLCCFTMQIWHSLQLFSLFLIQSGT</sequence>
<organism evidence="1">
    <name type="scientific">Rhizophora mucronata</name>
    <name type="common">Asiatic mangrove</name>
    <dbReference type="NCBI Taxonomy" id="61149"/>
    <lineage>
        <taxon>Eukaryota</taxon>
        <taxon>Viridiplantae</taxon>
        <taxon>Streptophyta</taxon>
        <taxon>Embryophyta</taxon>
        <taxon>Tracheophyta</taxon>
        <taxon>Spermatophyta</taxon>
        <taxon>Magnoliopsida</taxon>
        <taxon>eudicotyledons</taxon>
        <taxon>Gunneridae</taxon>
        <taxon>Pentapetalae</taxon>
        <taxon>rosids</taxon>
        <taxon>fabids</taxon>
        <taxon>Malpighiales</taxon>
        <taxon>Rhizophoraceae</taxon>
        <taxon>Rhizophora</taxon>
    </lineage>
</organism>
<name>A0A2P2NZG4_RHIMU</name>
<evidence type="ECO:0000313" key="1">
    <source>
        <dbReference type="EMBL" id="MBX47853.1"/>
    </source>
</evidence>
<reference evidence="1" key="1">
    <citation type="submission" date="2018-02" db="EMBL/GenBank/DDBJ databases">
        <title>Rhizophora mucronata_Transcriptome.</title>
        <authorList>
            <person name="Meera S.P."/>
            <person name="Sreeshan A."/>
            <person name="Augustine A."/>
        </authorList>
    </citation>
    <scope>NUCLEOTIDE SEQUENCE</scope>
    <source>
        <tissue evidence="1">Leaf</tissue>
    </source>
</reference>
<accession>A0A2P2NZG4</accession>
<proteinExistence type="predicted"/>
<protein>
    <submittedName>
        <fullName evidence="1">Uncharacterized protein LOC105646211 isoform X2</fullName>
    </submittedName>
</protein>